<dbReference type="GO" id="GO:0046872">
    <property type="term" value="F:metal ion binding"/>
    <property type="evidence" value="ECO:0007669"/>
    <property type="project" value="UniProtKB-KW"/>
</dbReference>
<dbReference type="AlphaFoldDB" id="A0A7R8YL91"/>
<proteinExistence type="inferred from homology"/>
<dbReference type="GO" id="GO:0045337">
    <property type="term" value="P:farnesyl diphosphate biosynthetic process"/>
    <property type="evidence" value="ECO:0007669"/>
    <property type="project" value="TreeGrafter"/>
</dbReference>
<keyword evidence="3" id="KW-0479">Metal-binding</keyword>
<dbReference type="GO" id="GO:0004161">
    <property type="term" value="F:dimethylallyltranstransferase activity"/>
    <property type="evidence" value="ECO:0007669"/>
    <property type="project" value="TreeGrafter"/>
</dbReference>
<dbReference type="Proteomes" id="UP000594454">
    <property type="component" value="Chromosome 1"/>
</dbReference>
<gene>
    <name evidence="7" type="ORF">HERILL_LOCUS668</name>
</gene>
<dbReference type="Pfam" id="PF00348">
    <property type="entry name" value="polyprenyl_synt"/>
    <property type="match status" value="1"/>
</dbReference>
<evidence type="ECO:0000256" key="6">
    <source>
        <dbReference type="RuleBase" id="RU004466"/>
    </source>
</evidence>
<keyword evidence="4" id="KW-0460">Magnesium</keyword>
<dbReference type="GO" id="GO:0004337">
    <property type="term" value="F:(2E,6E)-farnesyl diphosphate synthase activity"/>
    <property type="evidence" value="ECO:0007669"/>
    <property type="project" value="TreeGrafter"/>
</dbReference>
<dbReference type="OrthoDB" id="10257492at2759"/>
<keyword evidence="2 6" id="KW-0808">Transferase</keyword>
<dbReference type="PANTHER" id="PTHR11525:SF0">
    <property type="entry name" value="FARNESYL PYROPHOSPHATE SYNTHASE"/>
    <property type="match status" value="1"/>
</dbReference>
<evidence type="ECO:0000256" key="2">
    <source>
        <dbReference type="ARBA" id="ARBA00022679"/>
    </source>
</evidence>
<evidence type="ECO:0000313" key="7">
    <source>
        <dbReference type="EMBL" id="CAD7077310.1"/>
    </source>
</evidence>
<keyword evidence="8" id="KW-1185">Reference proteome</keyword>
<reference evidence="7 8" key="1">
    <citation type="submission" date="2020-11" db="EMBL/GenBank/DDBJ databases">
        <authorList>
            <person name="Wallbank WR R."/>
            <person name="Pardo Diaz C."/>
            <person name="Kozak K."/>
            <person name="Martin S."/>
            <person name="Jiggins C."/>
            <person name="Moest M."/>
            <person name="Warren A I."/>
            <person name="Generalovic N T."/>
            <person name="Byers J.R.P. K."/>
            <person name="Montejo-Kovacevich G."/>
            <person name="Yen C E."/>
        </authorList>
    </citation>
    <scope>NUCLEOTIDE SEQUENCE [LARGE SCALE GENOMIC DNA]</scope>
</reference>
<dbReference type="GO" id="GO:0005737">
    <property type="term" value="C:cytoplasm"/>
    <property type="evidence" value="ECO:0007669"/>
    <property type="project" value="TreeGrafter"/>
</dbReference>
<evidence type="ECO:0000256" key="5">
    <source>
        <dbReference type="ARBA" id="ARBA00033740"/>
    </source>
</evidence>
<evidence type="ECO:0000313" key="8">
    <source>
        <dbReference type="Proteomes" id="UP000594454"/>
    </source>
</evidence>
<comment type="cofactor">
    <cofactor evidence="1">
        <name>Mg(2+)</name>
        <dbReference type="ChEBI" id="CHEBI:18420"/>
    </cofactor>
</comment>
<name>A0A7R8YL91_HERIL</name>
<dbReference type="InterPro" id="IPR008949">
    <property type="entry name" value="Isoprenoid_synthase_dom_sf"/>
</dbReference>
<accession>A0A7R8YL91</accession>
<comment type="similarity">
    <text evidence="6">Belongs to the FPP/GGPP synthase family.</text>
</comment>
<dbReference type="SUPFAM" id="SSF48576">
    <property type="entry name" value="Terpenoid synthases"/>
    <property type="match status" value="1"/>
</dbReference>
<evidence type="ECO:0000256" key="1">
    <source>
        <dbReference type="ARBA" id="ARBA00001946"/>
    </source>
</evidence>
<dbReference type="InParanoid" id="A0A7R8YL91"/>
<evidence type="ECO:0000256" key="3">
    <source>
        <dbReference type="ARBA" id="ARBA00022723"/>
    </source>
</evidence>
<dbReference type="Gene3D" id="1.10.600.10">
    <property type="entry name" value="Farnesyl Diphosphate Synthase"/>
    <property type="match status" value="1"/>
</dbReference>
<sequence>MIRTPLNSSVTRQKSFRNIRYYSSQTEVSRKYDKNDAIQFKSMFKQFASDLLEDVRKYDTTFAPSWFERSLQYNVNGGKLNRGQMTVIAYKILADDSQLTVENIELARKIGWVSELFEAALFMVDDIIDGSEIRRNMPCWHTLSDVKMQSINDMLMLENGTFVALRRYIGHKNYYPRIFQMFSEALFVTSLGQTLDTLITRENVINQTMERFQGIVQYKTCHSAFYLPVAFALEMCGYKHPGIYEDAKKVLVAIGLFFQARNDYLDCFGELTETGKEGTDIQENKVSWMAITALNKVNEKQKEIMQSCYGQKDPSKVAKVISLYKELGIDKDFLEYEKESYERINNMIQGSTFYNLKPLLQMIWDTIYHKKIW</sequence>
<evidence type="ECO:0000256" key="4">
    <source>
        <dbReference type="ARBA" id="ARBA00022842"/>
    </source>
</evidence>
<evidence type="ECO:0008006" key="9">
    <source>
        <dbReference type="Google" id="ProtNLM"/>
    </source>
</evidence>
<protein>
    <recommendedName>
        <fullName evidence="9">Farnesyl pyrophosphate synthase</fullName>
    </recommendedName>
</protein>
<dbReference type="PANTHER" id="PTHR11525">
    <property type="entry name" value="FARNESYL-PYROPHOSPHATE SYNTHETASE"/>
    <property type="match status" value="1"/>
</dbReference>
<dbReference type="GO" id="GO:0042811">
    <property type="term" value="P:pheromone biosynthetic process"/>
    <property type="evidence" value="ECO:0007669"/>
    <property type="project" value="UniProtKB-ARBA"/>
</dbReference>
<comment type="pathway">
    <text evidence="5">Pheromone biosynthesis.</text>
</comment>
<dbReference type="InterPro" id="IPR039702">
    <property type="entry name" value="FPS1-like"/>
</dbReference>
<dbReference type="InterPro" id="IPR000092">
    <property type="entry name" value="Polyprenyl_synt"/>
</dbReference>
<organism evidence="7 8">
    <name type="scientific">Hermetia illucens</name>
    <name type="common">Black soldier fly</name>
    <dbReference type="NCBI Taxonomy" id="343691"/>
    <lineage>
        <taxon>Eukaryota</taxon>
        <taxon>Metazoa</taxon>
        <taxon>Ecdysozoa</taxon>
        <taxon>Arthropoda</taxon>
        <taxon>Hexapoda</taxon>
        <taxon>Insecta</taxon>
        <taxon>Pterygota</taxon>
        <taxon>Neoptera</taxon>
        <taxon>Endopterygota</taxon>
        <taxon>Diptera</taxon>
        <taxon>Brachycera</taxon>
        <taxon>Stratiomyomorpha</taxon>
        <taxon>Stratiomyidae</taxon>
        <taxon>Hermetiinae</taxon>
        <taxon>Hermetia</taxon>
    </lineage>
</organism>
<dbReference type="EMBL" id="LR899009">
    <property type="protein sequence ID" value="CAD7077310.1"/>
    <property type="molecule type" value="Genomic_DNA"/>
</dbReference>
<dbReference type="SFLD" id="SFLDS00005">
    <property type="entry name" value="Isoprenoid_Synthase_Type_I"/>
    <property type="match status" value="1"/>
</dbReference>